<dbReference type="Proteomes" id="UP000887563">
    <property type="component" value="Unplaced"/>
</dbReference>
<keyword evidence="2" id="KW-1185">Reference proteome</keyword>
<dbReference type="Gene3D" id="1.10.10.10">
    <property type="entry name" value="Winged helix-like DNA-binding domain superfamily/Winged helix DNA-binding domain"/>
    <property type="match status" value="1"/>
</dbReference>
<dbReference type="AlphaFoldDB" id="A0A914MJA6"/>
<protein>
    <submittedName>
        <fullName evidence="3">Cullin protein neddylation domain-containing protein</fullName>
    </submittedName>
</protein>
<dbReference type="InterPro" id="IPR045093">
    <property type="entry name" value="Cullin"/>
</dbReference>
<feature type="domain" description="Cullin neddylation" evidence="1">
    <location>
        <begin position="98"/>
        <end position="160"/>
    </location>
</feature>
<accession>A0A914MJA6</accession>
<evidence type="ECO:0000313" key="3">
    <source>
        <dbReference type="WBParaSite" id="Minc3s01832g26606"/>
    </source>
</evidence>
<reference evidence="3" key="1">
    <citation type="submission" date="2022-11" db="UniProtKB">
        <authorList>
            <consortium name="WormBaseParasite"/>
        </authorList>
    </citation>
    <scope>IDENTIFICATION</scope>
</reference>
<dbReference type="InterPro" id="IPR036388">
    <property type="entry name" value="WH-like_DNA-bd_sf"/>
</dbReference>
<dbReference type="SMART" id="SM00884">
    <property type="entry name" value="Cullin_Nedd8"/>
    <property type="match status" value="1"/>
</dbReference>
<organism evidence="2 3">
    <name type="scientific">Meloidogyne incognita</name>
    <name type="common">Southern root-knot nematode worm</name>
    <name type="synonym">Oxyuris incognita</name>
    <dbReference type="NCBI Taxonomy" id="6306"/>
    <lineage>
        <taxon>Eukaryota</taxon>
        <taxon>Metazoa</taxon>
        <taxon>Ecdysozoa</taxon>
        <taxon>Nematoda</taxon>
        <taxon>Chromadorea</taxon>
        <taxon>Rhabditida</taxon>
        <taxon>Tylenchina</taxon>
        <taxon>Tylenchomorpha</taxon>
        <taxon>Tylenchoidea</taxon>
        <taxon>Meloidogynidae</taxon>
        <taxon>Meloidogyninae</taxon>
        <taxon>Meloidogyne</taxon>
        <taxon>Meloidogyne incognita group</taxon>
    </lineage>
</organism>
<sequence length="166" mass="19561">MDRLTFDAIRLATELSETELIKTLLSLVAFPKTRHQLILCDSPQPILPKSFGKTTQFWINQQFCLIKNDKPQTRGKLNLIGRLQLNQEQGVEQEHEEILQLRKFRVQEAVVKINENKKTFYSELVDVLKNMFLPSRKLIKEQIEWLIEQKFLGRDPVDMNTFVYIT</sequence>
<dbReference type="WBParaSite" id="Minc3s01832g26606">
    <property type="protein sequence ID" value="Minc3s01832g26606"/>
    <property type="gene ID" value="Minc3s01832g26606"/>
</dbReference>
<dbReference type="Gene3D" id="3.30.230.130">
    <property type="entry name" value="Cullin, Chain C, Domain 2"/>
    <property type="match status" value="1"/>
</dbReference>
<evidence type="ECO:0000313" key="2">
    <source>
        <dbReference type="Proteomes" id="UP000887563"/>
    </source>
</evidence>
<dbReference type="PANTHER" id="PTHR11932">
    <property type="entry name" value="CULLIN"/>
    <property type="match status" value="1"/>
</dbReference>
<evidence type="ECO:0000259" key="1">
    <source>
        <dbReference type="SMART" id="SM00884"/>
    </source>
</evidence>
<dbReference type="SUPFAM" id="SSF46785">
    <property type="entry name" value="Winged helix' DNA-binding domain"/>
    <property type="match status" value="1"/>
</dbReference>
<name>A0A914MJA6_MELIC</name>
<dbReference type="InterPro" id="IPR036390">
    <property type="entry name" value="WH_DNA-bd_sf"/>
</dbReference>
<proteinExistence type="predicted"/>
<dbReference type="InterPro" id="IPR019559">
    <property type="entry name" value="Cullin_neddylation_domain"/>
</dbReference>